<accession>D7BRE2</accession>
<dbReference type="Gene3D" id="3.90.180.10">
    <property type="entry name" value="Medium-chain alcohol dehydrogenases, catalytic domain"/>
    <property type="match status" value="1"/>
</dbReference>
<evidence type="ECO:0000256" key="2">
    <source>
        <dbReference type="ARBA" id="ARBA00022679"/>
    </source>
</evidence>
<dbReference type="InterPro" id="IPR049900">
    <property type="entry name" value="PKS_mFAS_DH"/>
</dbReference>
<dbReference type="SUPFAM" id="SSF50129">
    <property type="entry name" value="GroES-like"/>
    <property type="match status" value="1"/>
</dbReference>
<comment type="pathway">
    <text evidence="1">Antibiotic biosynthesis.</text>
</comment>
<evidence type="ECO:0000313" key="6">
    <source>
        <dbReference type="EMBL" id="ADI05105.1"/>
    </source>
</evidence>
<dbReference type="Gene3D" id="3.10.129.110">
    <property type="entry name" value="Polyketide synthase dehydratase"/>
    <property type="match status" value="1"/>
</dbReference>
<dbReference type="InterPro" id="IPR002364">
    <property type="entry name" value="Quin_OxRdtase/zeta-crystal_CS"/>
</dbReference>
<dbReference type="PATRIC" id="fig|749414.3.peg.2053"/>
<dbReference type="InterPro" id="IPR013154">
    <property type="entry name" value="ADH-like_N"/>
</dbReference>
<dbReference type="SMART" id="SM00827">
    <property type="entry name" value="PKS_AT"/>
    <property type="match status" value="1"/>
</dbReference>
<evidence type="ECO:0000256" key="3">
    <source>
        <dbReference type="ARBA" id="ARBA00023268"/>
    </source>
</evidence>
<dbReference type="PROSITE" id="PS01162">
    <property type="entry name" value="QOR_ZETA_CRYSTAL"/>
    <property type="match status" value="1"/>
</dbReference>
<dbReference type="InterPro" id="IPR049552">
    <property type="entry name" value="PKS_DH_N"/>
</dbReference>
<dbReference type="EMBL" id="CP002047">
    <property type="protein sequence ID" value="ADI05105.1"/>
    <property type="molecule type" value="Genomic_DNA"/>
</dbReference>
<dbReference type="GO" id="GO:0016491">
    <property type="term" value="F:oxidoreductase activity"/>
    <property type="evidence" value="ECO:0007669"/>
    <property type="project" value="InterPro"/>
</dbReference>
<dbReference type="PANTHER" id="PTHR43775">
    <property type="entry name" value="FATTY ACID SYNTHASE"/>
    <property type="match status" value="1"/>
</dbReference>
<dbReference type="PANTHER" id="PTHR43775:SF51">
    <property type="entry name" value="INACTIVE PHENOLPHTHIOCEROL SYNTHESIS POLYKETIDE SYNTHASE TYPE I PKS1-RELATED"/>
    <property type="match status" value="1"/>
</dbReference>
<reference evidence="6 7" key="1">
    <citation type="journal article" date="2010" name="J. Bacteriol.">
        <title>Genome sequence of the milbemycin-producing bacterium Streptomyces bingchenggensis.</title>
        <authorList>
            <person name="Wang X.J."/>
            <person name="Yan Y.J."/>
            <person name="Zhang B."/>
            <person name="An J."/>
            <person name="Wang J.J."/>
            <person name="Tian J."/>
            <person name="Jiang L."/>
            <person name="Chen Y.H."/>
            <person name="Huang S.X."/>
            <person name="Yin M."/>
            <person name="Zhang J."/>
            <person name="Gao A.L."/>
            <person name="Liu C.X."/>
            <person name="Zhu Z.X."/>
            <person name="Xiang W.S."/>
        </authorList>
    </citation>
    <scope>NUCLEOTIDE SEQUENCE [LARGE SCALE GENOMIC DNA]</scope>
    <source>
        <strain evidence="6 7">BCW-1</strain>
    </source>
</reference>
<dbReference type="Pfam" id="PF14765">
    <property type="entry name" value="PS-DH"/>
    <property type="match status" value="1"/>
</dbReference>
<feature type="region of interest" description="N-terminal hotdog fold" evidence="4">
    <location>
        <begin position="178"/>
        <end position="302"/>
    </location>
</feature>
<sequence>MDYASHSAHVEEVHEELLAELAPVVPRAVEVPFFSTVTGEWLEGGELGADYWYRNLRQTVGFEPAVRELLARRHRAFIEISAHPVLTVGVQETVDDAEVTAVVVGTLRRDQGGSDRFLASLAEVFVRGGAVDWESVFADTGAHRVDLPTYAFQRQRYWPSESTQAGDVTAAGLVSPEHPLLGAAVELADSEGLLFTGSLSLRSHPWLADHAVGGVVLFPGTGFLELAIRAGDQVGCDLVDELTLAAPLVVPERDAVAVQLRVGAPDPSGRRSLSVYSRPADAAEQPWLQHATGVLAHGERTADFDATVWPPTGAVVADMEGFYERFAEGGVGYGPVFQGLRAVWRTEDEVFAEVALPEQVNDAQSFGIHPALLDAALHAVSFADLPGATQEAERGRLLFSLSGVSLHANGASVLRVRLVHDAAGSLALAAADSAGAPVISVESVAIRPVSAEQLATGNTAGHAYDSLYRLDWVAAPAVPAAPAASQSAEGPETVELSTDALAYLASLETVPDVVMVEVGALGATGPVGHAEAPDGEGSTHRVTARVLELVQHWAADERYADSRLVFITRGAIAARSGDTVADPRAAAVWGLLRSAQTEYPGHFLLADLEDRQQAAEVLGDVIASGEPQVVVRDGVVLVGRLASVASSAGLLPPPGGVPWRLESRRKGSLDALELITEAPQEQLATGRVRMAVHAAGLNFRDVLGALDMYPGDPGLMGSEAAGVVVETGSDVTGLRVGDRVFGVVDGGFGPLATVDQRMLVKVPDGWSLEDAAAVPVAFLTAYYGLVDLAGLSSGESVLVHAGAGGVGMAAIQLARHLGVEVFATASEGKWDTLRSLGIPDDHIARWRATTCPSIWRTPVWTGRRKCWSS</sequence>
<evidence type="ECO:0000256" key="4">
    <source>
        <dbReference type="PROSITE-ProRule" id="PRU01363"/>
    </source>
</evidence>
<feature type="region of interest" description="C-terminal hotdog fold" evidence="4">
    <location>
        <begin position="314"/>
        <end position="455"/>
    </location>
</feature>
<keyword evidence="7" id="KW-1185">Reference proteome</keyword>
<organism evidence="6 7">
    <name type="scientific">Streptomyces bingchenggensis (strain BCW-1)</name>
    <dbReference type="NCBI Taxonomy" id="749414"/>
    <lineage>
        <taxon>Bacteria</taxon>
        <taxon>Bacillati</taxon>
        <taxon>Actinomycetota</taxon>
        <taxon>Actinomycetes</taxon>
        <taxon>Kitasatosporales</taxon>
        <taxon>Streptomycetaceae</taxon>
        <taxon>Streptomyces</taxon>
    </lineage>
</organism>
<dbReference type="GO" id="GO:0008270">
    <property type="term" value="F:zinc ion binding"/>
    <property type="evidence" value="ECO:0007669"/>
    <property type="project" value="InterPro"/>
</dbReference>
<dbReference type="STRING" id="749414.SBI_01984"/>
<dbReference type="AlphaFoldDB" id="D7BRE2"/>
<dbReference type="eggNOG" id="COG3321">
    <property type="taxonomic scope" value="Bacteria"/>
</dbReference>
<gene>
    <name evidence="6" type="ordered locus">SBI_01984</name>
</gene>
<dbReference type="InterPro" id="IPR055123">
    <property type="entry name" value="SpnB-like_Rossmann"/>
</dbReference>
<dbReference type="Proteomes" id="UP000000377">
    <property type="component" value="Chromosome"/>
</dbReference>
<dbReference type="Pfam" id="PF21089">
    <property type="entry name" value="PKS_DH_N"/>
    <property type="match status" value="1"/>
</dbReference>
<dbReference type="GO" id="GO:0006633">
    <property type="term" value="P:fatty acid biosynthetic process"/>
    <property type="evidence" value="ECO:0007669"/>
    <property type="project" value="TreeGrafter"/>
</dbReference>
<dbReference type="SUPFAM" id="SSF52151">
    <property type="entry name" value="FabD/lysophospholipase-like"/>
    <property type="match status" value="1"/>
</dbReference>
<keyword evidence="3" id="KW-0511">Multifunctional enzyme</keyword>
<dbReference type="HOGENOM" id="CLU_000022_35_1_11"/>
<feature type="active site" description="Proton acceptor; for dehydratase activity" evidence="4">
    <location>
        <position position="210"/>
    </location>
</feature>
<evidence type="ECO:0000259" key="5">
    <source>
        <dbReference type="PROSITE" id="PS52019"/>
    </source>
</evidence>
<feature type="domain" description="PKS/mFAS DH" evidence="5">
    <location>
        <begin position="178"/>
        <end position="455"/>
    </location>
</feature>
<dbReference type="PROSITE" id="PS52019">
    <property type="entry name" value="PKS_MFAS_DH"/>
    <property type="match status" value="1"/>
</dbReference>
<dbReference type="Pfam" id="PF00698">
    <property type="entry name" value="Acyl_transf_1"/>
    <property type="match status" value="1"/>
</dbReference>
<dbReference type="CDD" id="cd05195">
    <property type="entry name" value="enoyl_red"/>
    <property type="match status" value="1"/>
</dbReference>
<feature type="active site" description="Proton donor; for dehydratase activity" evidence="4">
    <location>
        <position position="374"/>
    </location>
</feature>
<dbReference type="InterPro" id="IPR011032">
    <property type="entry name" value="GroES-like_sf"/>
</dbReference>
<dbReference type="InterPro" id="IPR016035">
    <property type="entry name" value="Acyl_Trfase/lysoPLipase"/>
</dbReference>
<dbReference type="Gene3D" id="3.40.366.10">
    <property type="entry name" value="Malonyl-Coenzyme A Acyl Carrier Protein, domain 2"/>
    <property type="match status" value="1"/>
</dbReference>
<dbReference type="eggNOG" id="COG0604">
    <property type="taxonomic scope" value="Bacteria"/>
</dbReference>
<dbReference type="Gene3D" id="3.40.50.11460">
    <property type="match status" value="1"/>
</dbReference>
<dbReference type="InterPro" id="IPR049551">
    <property type="entry name" value="PKS_DH_C"/>
</dbReference>
<dbReference type="InterPro" id="IPR020843">
    <property type="entry name" value="ER"/>
</dbReference>
<dbReference type="KEGG" id="sbh:SBI_01984"/>
<dbReference type="InterPro" id="IPR001227">
    <property type="entry name" value="Ac_transferase_dom_sf"/>
</dbReference>
<dbReference type="InterPro" id="IPR020807">
    <property type="entry name" value="PKS_DH"/>
</dbReference>
<proteinExistence type="predicted"/>
<dbReference type="Pfam" id="PF08240">
    <property type="entry name" value="ADH_N"/>
    <property type="match status" value="1"/>
</dbReference>
<dbReference type="SMART" id="SM00829">
    <property type="entry name" value="PKS_ER"/>
    <property type="match status" value="1"/>
</dbReference>
<keyword evidence="2" id="KW-0808">Transferase</keyword>
<dbReference type="InterPro" id="IPR014043">
    <property type="entry name" value="Acyl_transferase_dom"/>
</dbReference>
<dbReference type="SMART" id="SM00826">
    <property type="entry name" value="PKS_DH"/>
    <property type="match status" value="1"/>
</dbReference>
<evidence type="ECO:0000256" key="1">
    <source>
        <dbReference type="ARBA" id="ARBA00004792"/>
    </source>
</evidence>
<dbReference type="InterPro" id="IPR036291">
    <property type="entry name" value="NAD(P)-bd_dom_sf"/>
</dbReference>
<dbReference type="SUPFAM" id="SSF51735">
    <property type="entry name" value="NAD(P)-binding Rossmann-fold domains"/>
    <property type="match status" value="2"/>
</dbReference>
<dbReference type="RefSeq" id="WP_014174584.1">
    <property type="nucleotide sequence ID" value="NC_016582.1"/>
</dbReference>
<evidence type="ECO:0000313" key="7">
    <source>
        <dbReference type="Proteomes" id="UP000000377"/>
    </source>
</evidence>
<dbReference type="InterPro" id="IPR050091">
    <property type="entry name" value="PKS_NRPS_Biosynth_Enz"/>
</dbReference>
<dbReference type="InterPro" id="IPR042104">
    <property type="entry name" value="PKS_dehydratase_sf"/>
</dbReference>
<protein>
    <submittedName>
        <fullName evidence="6">Putative type I polyketide synthase</fullName>
    </submittedName>
</protein>
<dbReference type="Gene3D" id="3.30.70.3290">
    <property type="match status" value="1"/>
</dbReference>
<dbReference type="GO" id="GO:0004312">
    <property type="term" value="F:fatty acid synthase activity"/>
    <property type="evidence" value="ECO:0007669"/>
    <property type="project" value="TreeGrafter"/>
</dbReference>
<dbReference type="Pfam" id="PF22953">
    <property type="entry name" value="SpnB_Rossmann"/>
    <property type="match status" value="1"/>
</dbReference>
<name>D7BRE2_STRBB</name>